<keyword evidence="2" id="KW-1185">Reference proteome</keyword>
<evidence type="ECO:0008006" key="3">
    <source>
        <dbReference type="Google" id="ProtNLM"/>
    </source>
</evidence>
<dbReference type="SUPFAM" id="SSF52091">
    <property type="entry name" value="SpoIIaa-like"/>
    <property type="match status" value="2"/>
</dbReference>
<evidence type="ECO:0000313" key="1">
    <source>
        <dbReference type="EMBL" id="GHB40001.1"/>
    </source>
</evidence>
<accession>A0ABQ3EHU4</accession>
<proteinExistence type="predicted"/>
<protein>
    <recommendedName>
        <fullName evidence="3">STAS/SEC14 domain-containing protein</fullName>
    </recommendedName>
</protein>
<dbReference type="Gene3D" id="3.40.50.10600">
    <property type="entry name" value="SpoIIaa-like domains"/>
    <property type="match status" value="2"/>
</dbReference>
<sequence length="257" mass="29250">MFKHTSAAEHVLDVRFSDKISAGDVKEFEGILAKKLEKNPHLHLLLDFNEVTDISKDAMVEGLGVDLEFFRHIKQFSRCAVISDKEWPQAVAGFFNKVFPVIDRRVFSSSQVESAREWVAEKPATTGQQTPGFRRLNTTNDKLFAFEINGMISAEEMPAVLEDLKTFLDGHDKIFLLNRIKHFGGIDPAIFMQSGLLSARLATMQKAERYAIVGPPEWVEKVLHTLPKDFLDIEIKSFKAEDEDKAWDWLDAKPKEN</sequence>
<gene>
    <name evidence="1" type="ORF">GCM10007094_31600</name>
</gene>
<dbReference type="Proteomes" id="UP000637980">
    <property type="component" value="Unassembled WGS sequence"/>
</dbReference>
<comment type="caution">
    <text evidence="1">The sequence shown here is derived from an EMBL/GenBank/DDBJ whole genome shotgun (WGS) entry which is preliminary data.</text>
</comment>
<evidence type="ECO:0000313" key="2">
    <source>
        <dbReference type="Proteomes" id="UP000637980"/>
    </source>
</evidence>
<organism evidence="1 2">
    <name type="scientific">Pseudovibrio japonicus</name>
    <dbReference type="NCBI Taxonomy" id="366534"/>
    <lineage>
        <taxon>Bacteria</taxon>
        <taxon>Pseudomonadati</taxon>
        <taxon>Pseudomonadota</taxon>
        <taxon>Alphaproteobacteria</taxon>
        <taxon>Hyphomicrobiales</taxon>
        <taxon>Stappiaceae</taxon>
        <taxon>Pseudovibrio</taxon>
    </lineage>
</organism>
<name>A0ABQ3EHU4_9HYPH</name>
<dbReference type="Pfam" id="PF11964">
    <property type="entry name" value="SpoIIAA-like"/>
    <property type="match status" value="2"/>
</dbReference>
<dbReference type="EMBL" id="BMXE01000006">
    <property type="protein sequence ID" value="GHB40001.1"/>
    <property type="molecule type" value="Genomic_DNA"/>
</dbReference>
<dbReference type="InterPro" id="IPR036513">
    <property type="entry name" value="STAS_dom_sf"/>
</dbReference>
<dbReference type="InterPro" id="IPR038396">
    <property type="entry name" value="SpoIIAA-like_sf"/>
</dbReference>
<dbReference type="InterPro" id="IPR021866">
    <property type="entry name" value="SpoIIAA-like"/>
</dbReference>
<dbReference type="RefSeq" id="WP_189437770.1">
    <property type="nucleotide sequence ID" value="NZ_BMXE01000006.1"/>
</dbReference>
<reference evidence="2" key="1">
    <citation type="journal article" date="2019" name="Int. J. Syst. Evol. Microbiol.">
        <title>The Global Catalogue of Microorganisms (GCM) 10K type strain sequencing project: providing services to taxonomists for standard genome sequencing and annotation.</title>
        <authorList>
            <consortium name="The Broad Institute Genomics Platform"/>
            <consortium name="The Broad Institute Genome Sequencing Center for Infectious Disease"/>
            <person name="Wu L."/>
            <person name="Ma J."/>
        </authorList>
    </citation>
    <scope>NUCLEOTIDE SEQUENCE [LARGE SCALE GENOMIC DNA]</scope>
    <source>
        <strain evidence="2">KCTC 12861</strain>
    </source>
</reference>